<dbReference type="InterPro" id="IPR013087">
    <property type="entry name" value="Znf_C2H2_type"/>
</dbReference>
<evidence type="ECO:0000313" key="1">
    <source>
        <dbReference type="EMBL" id="CAB3977261.1"/>
    </source>
</evidence>
<dbReference type="PROSITE" id="PS00028">
    <property type="entry name" value="ZINC_FINGER_C2H2_1"/>
    <property type="match status" value="1"/>
</dbReference>
<dbReference type="Proteomes" id="UP001152795">
    <property type="component" value="Unassembled WGS sequence"/>
</dbReference>
<dbReference type="AlphaFoldDB" id="A0A6S7FSH5"/>
<keyword evidence="2" id="KW-1185">Reference proteome</keyword>
<dbReference type="PANTHER" id="PTHR31912">
    <property type="entry name" value="IP13529P"/>
    <property type="match status" value="1"/>
</dbReference>
<organism evidence="1 2">
    <name type="scientific">Paramuricea clavata</name>
    <name type="common">Red gorgonian</name>
    <name type="synonym">Violescent sea-whip</name>
    <dbReference type="NCBI Taxonomy" id="317549"/>
    <lineage>
        <taxon>Eukaryota</taxon>
        <taxon>Metazoa</taxon>
        <taxon>Cnidaria</taxon>
        <taxon>Anthozoa</taxon>
        <taxon>Octocorallia</taxon>
        <taxon>Malacalcyonacea</taxon>
        <taxon>Plexauridae</taxon>
        <taxon>Paramuricea</taxon>
    </lineage>
</organism>
<accession>A0A6S7FSH5</accession>
<protein>
    <submittedName>
        <fullName evidence="1">Interferon-induced 44</fullName>
    </submittedName>
</protein>
<sequence>MTRHHQNHRVEKFRSFDISDNITVVQCPFSFCAKISQNLKDFLQHLKAHIVQGNEVLCPFEGCSLTFRVKSSFSSHLTRNHKACSNRRVHSDLLIHESEHDTHNQNFNQEIDIDEVTLNNLDIDNSEQENEVEENLSELLLKNLALFYLKLTAKHHMPATTVQMVICEIQAMHGLSQNCMKQHIEKKMKEKLISDTDINDITEEFSVNDIFDTVHADKGPLSTEYRRKQFYKENFNYVNPIAICLGHDKDNIKRHFEYVPVIETIENLLKDSSVKEQFQNPLPSQEGVLRDFMDGCVAKQNLLFIELPNAIKIILYQDSFEVVNPLGSAKKKHKILGVYLTLGNIYPQNRSKIDQMQLVLLIREVDFKYFGQEAVFRVLVKDLKKIEETGVHFENEYVRGTVAMFLGDNLGSHCIAGFVENFSSCVYICRFCLMESEAFISGNIYDIYPQRSPENYKEDLAELEKNPVLNNYHGIKFDSVFNELEYYHVCSPGLPPCLGHDLFEGVVHYDLALFIKYMVKDKKFFTYPYINQRIATFKYKGSDANNKPGTLSDQGNKLGGHAVQNWCFLRLLPLLIGSKISDTSDPVWKLTLLLRTIIEAVCAPEITLTQVAFLKVKIEEYLEQRFFLFPENALRPKHHYLAHYPRLILQFGPLIRVWTLRFESKHSYFKKCARYSQNFINICHTFAERHQLLQAYLSNGSLFSVSVNVDNAIPFNVGLYNDKIRNAFMAHHTSSEAVVTSLKGKVNGINYEKDLYIVIECSRYTLVLGCIVMLFQHCTAAICFLVKKVDAEYDNEMGYYKIIQAGEPVYECVSLSSLKSHCCLPAYRVNNVNDEVVVLKHAILES</sequence>
<name>A0A6S7FSH5_PARCT</name>
<reference evidence="1" key="1">
    <citation type="submission" date="2020-04" db="EMBL/GenBank/DDBJ databases">
        <authorList>
            <person name="Alioto T."/>
            <person name="Alioto T."/>
            <person name="Gomez Garrido J."/>
        </authorList>
    </citation>
    <scope>NUCLEOTIDE SEQUENCE</scope>
    <source>
        <strain evidence="1">A484AB</strain>
    </source>
</reference>
<dbReference type="EMBL" id="CACRXK020000039">
    <property type="protein sequence ID" value="CAB3977261.1"/>
    <property type="molecule type" value="Genomic_DNA"/>
</dbReference>
<dbReference type="OrthoDB" id="9995178at2759"/>
<evidence type="ECO:0000313" key="2">
    <source>
        <dbReference type="Proteomes" id="UP001152795"/>
    </source>
</evidence>
<dbReference type="SMART" id="SM00355">
    <property type="entry name" value="ZnF_C2H2"/>
    <property type="match status" value="2"/>
</dbReference>
<gene>
    <name evidence="1" type="ORF">PACLA_8A028366</name>
</gene>
<dbReference type="PANTHER" id="PTHR31912:SF35">
    <property type="entry name" value="C2H2-TYPE DOMAIN-CONTAINING PROTEIN"/>
    <property type="match status" value="1"/>
</dbReference>
<proteinExistence type="predicted"/>
<comment type="caution">
    <text evidence="1">The sequence shown here is derived from an EMBL/GenBank/DDBJ whole genome shotgun (WGS) entry which is preliminary data.</text>
</comment>